<proteinExistence type="predicted"/>
<gene>
    <name evidence="1" type="ORF">JYU34_006843</name>
</gene>
<evidence type="ECO:0000313" key="1">
    <source>
        <dbReference type="EMBL" id="KAG7308177.1"/>
    </source>
</evidence>
<organism evidence="1 2">
    <name type="scientific">Plutella xylostella</name>
    <name type="common">Diamondback moth</name>
    <name type="synonym">Plutella maculipennis</name>
    <dbReference type="NCBI Taxonomy" id="51655"/>
    <lineage>
        <taxon>Eukaryota</taxon>
        <taxon>Metazoa</taxon>
        <taxon>Ecdysozoa</taxon>
        <taxon>Arthropoda</taxon>
        <taxon>Hexapoda</taxon>
        <taxon>Insecta</taxon>
        <taxon>Pterygota</taxon>
        <taxon>Neoptera</taxon>
        <taxon>Endopterygota</taxon>
        <taxon>Lepidoptera</taxon>
        <taxon>Glossata</taxon>
        <taxon>Ditrysia</taxon>
        <taxon>Yponomeutoidea</taxon>
        <taxon>Plutellidae</taxon>
        <taxon>Plutella</taxon>
    </lineage>
</organism>
<sequence length="103" mass="11175">MVLMQNKLIKILNEGKCAFGVSAGERHRSHRSPRLFQRLGCHGGSCDYHALLSGFVIVVLVVRRHPCESDYGFALCTPVALGSVSGASRCCGALSLHLSIFFL</sequence>
<protein>
    <submittedName>
        <fullName evidence="1">Uncharacterized protein</fullName>
    </submittedName>
</protein>
<name>A0ABQ7QT36_PLUXY</name>
<reference evidence="1 2" key="1">
    <citation type="submission" date="2021-06" db="EMBL/GenBank/DDBJ databases">
        <title>A haploid diamondback moth (Plutella xylostella L.) genome assembly resolves 31 chromosomes and identifies a diamide resistance mutation.</title>
        <authorList>
            <person name="Ward C.M."/>
            <person name="Perry K.D."/>
            <person name="Baker G."/>
            <person name="Powis K."/>
            <person name="Heckel D.G."/>
            <person name="Baxter S.W."/>
        </authorList>
    </citation>
    <scope>NUCLEOTIDE SEQUENCE [LARGE SCALE GENOMIC DNA]</scope>
    <source>
        <strain evidence="1 2">LV</strain>
        <tissue evidence="1">Single pupa</tissue>
    </source>
</reference>
<accession>A0ABQ7QT36</accession>
<dbReference type="EMBL" id="JAHIBW010000009">
    <property type="protein sequence ID" value="KAG7308177.1"/>
    <property type="molecule type" value="Genomic_DNA"/>
</dbReference>
<evidence type="ECO:0000313" key="2">
    <source>
        <dbReference type="Proteomes" id="UP000823941"/>
    </source>
</evidence>
<comment type="caution">
    <text evidence="1">The sequence shown here is derived from an EMBL/GenBank/DDBJ whole genome shotgun (WGS) entry which is preliminary data.</text>
</comment>
<dbReference type="Proteomes" id="UP000823941">
    <property type="component" value="Chromosome 9"/>
</dbReference>
<keyword evidence="2" id="KW-1185">Reference proteome</keyword>